<dbReference type="InterPro" id="IPR020843">
    <property type="entry name" value="ER"/>
</dbReference>
<name>A0A4R5U6I5_9HYPH</name>
<dbReference type="InterPro" id="IPR011032">
    <property type="entry name" value="GroES-like_sf"/>
</dbReference>
<keyword evidence="3" id="KW-0862">Zinc</keyword>
<keyword evidence="2" id="KW-0521">NADP</keyword>
<dbReference type="RefSeq" id="WP_133318328.1">
    <property type="nucleotide sequence ID" value="NZ_SMTL01000009.1"/>
</dbReference>
<evidence type="ECO:0000313" key="5">
    <source>
        <dbReference type="EMBL" id="TDK29862.1"/>
    </source>
</evidence>
<reference evidence="5 6" key="1">
    <citation type="submission" date="2019-03" db="EMBL/GenBank/DDBJ databases">
        <title>Rhizobium sp. nov., an bacterium isolated from biocrust in Mu Us Desert.</title>
        <authorList>
            <person name="Lixiong L."/>
        </authorList>
    </citation>
    <scope>NUCLEOTIDE SEQUENCE [LARGE SCALE GENOMIC DNA]</scope>
    <source>
        <strain evidence="5 6">SPY-1</strain>
    </source>
</reference>
<dbReference type="SMART" id="SM00829">
    <property type="entry name" value="PKS_ER"/>
    <property type="match status" value="1"/>
</dbReference>
<comment type="similarity">
    <text evidence="1 3">Belongs to the zinc-containing alcohol dehydrogenase family. Quinone oxidoreductase subfamily.</text>
</comment>
<evidence type="ECO:0000313" key="6">
    <source>
        <dbReference type="Proteomes" id="UP000295238"/>
    </source>
</evidence>
<gene>
    <name evidence="5" type="ORF">E2F50_21945</name>
</gene>
<dbReference type="NCBIfam" id="TIGR02817">
    <property type="entry name" value="adh_fam_1"/>
    <property type="match status" value="1"/>
</dbReference>
<proteinExistence type="inferred from homology"/>
<dbReference type="InterPro" id="IPR036291">
    <property type="entry name" value="NAD(P)-bd_dom_sf"/>
</dbReference>
<keyword evidence="3" id="KW-0560">Oxidoreductase</keyword>
<dbReference type="Gene3D" id="3.90.180.10">
    <property type="entry name" value="Medium-chain alcohol dehydrogenases, catalytic domain"/>
    <property type="match status" value="1"/>
</dbReference>
<keyword evidence="3" id="KW-0479">Metal-binding</keyword>
<dbReference type="AlphaFoldDB" id="A0A4R5U6I5"/>
<feature type="domain" description="Enoyl reductase (ER)" evidence="4">
    <location>
        <begin position="10"/>
        <end position="334"/>
    </location>
</feature>
<dbReference type="Proteomes" id="UP000295238">
    <property type="component" value="Unassembled WGS sequence"/>
</dbReference>
<evidence type="ECO:0000256" key="2">
    <source>
        <dbReference type="ARBA" id="ARBA00022857"/>
    </source>
</evidence>
<dbReference type="InterPro" id="IPR014182">
    <property type="entry name" value="ADH_Zn_typ-1"/>
</dbReference>
<dbReference type="InterPro" id="IPR013154">
    <property type="entry name" value="ADH-like_N"/>
</dbReference>
<dbReference type="EMBL" id="SMTL01000009">
    <property type="protein sequence ID" value="TDK29862.1"/>
    <property type="molecule type" value="Genomic_DNA"/>
</dbReference>
<evidence type="ECO:0000256" key="1">
    <source>
        <dbReference type="ARBA" id="ARBA00010371"/>
    </source>
</evidence>
<dbReference type="SUPFAM" id="SSF50129">
    <property type="entry name" value="GroES-like"/>
    <property type="match status" value="1"/>
</dbReference>
<dbReference type="Gene3D" id="3.40.50.720">
    <property type="entry name" value="NAD(P)-binding Rossmann-like Domain"/>
    <property type="match status" value="1"/>
</dbReference>
<dbReference type="GO" id="GO:0016491">
    <property type="term" value="F:oxidoreductase activity"/>
    <property type="evidence" value="ECO:0007669"/>
    <property type="project" value="UniProtKB-KW"/>
</dbReference>
<accession>A0A4R5U6I5</accession>
<dbReference type="PANTHER" id="PTHR44154:SF1">
    <property type="entry name" value="QUINONE OXIDOREDUCTASE"/>
    <property type="match status" value="1"/>
</dbReference>
<sequence>MKAIGYKAPGAIERHDALQDIELPRPVPANRDILVEVKAISVNPVDTKVRKGASPEAGQWKVLGWDAVGTVVETGPAAKDFKIGDEVFYAGSLIRPGANSQFHLVDERIVGFKPKSVSDAQAAALPLTAITAWEMLFDRLDIRKSVPGAANAIVIIGGAGGVGSIAIQLARALTGVTVIATASRPETQDWVKTLGAHHVIDHSKPISEQVAALGIGAPAFVFSTTETHRHLKEIIELIAPQGRFGLIDDPESLDVLGFKRKAVSTHWELMFTRSIFETADMAEQGRLLNEVSRLIDEGKIRTTATEILSPINAANLRKAHAAIESGRTKGKVVLEGFLT</sequence>
<dbReference type="Pfam" id="PF08240">
    <property type="entry name" value="ADH_N"/>
    <property type="match status" value="1"/>
</dbReference>
<dbReference type="SUPFAM" id="SSF51735">
    <property type="entry name" value="NAD(P)-binding Rossmann-fold domains"/>
    <property type="match status" value="1"/>
</dbReference>
<dbReference type="CDD" id="cd08252">
    <property type="entry name" value="AL_MDR"/>
    <property type="match status" value="1"/>
</dbReference>
<dbReference type="OrthoDB" id="9785812at2"/>
<dbReference type="PANTHER" id="PTHR44154">
    <property type="entry name" value="QUINONE OXIDOREDUCTASE"/>
    <property type="match status" value="1"/>
</dbReference>
<dbReference type="InterPro" id="IPR013149">
    <property type="entry name" value="ADH-like_C"/>
</dbReference>
<evidence type="ECO:0000256" key="3">
    <source>
        <dbReference type="RuleBase" id="RU364000"/>
    </source>
</evidence>
<keyword evidence="6" id="KW-1185">Reference proteome</keyword>
<dbReference type="Pfam" id="PF00107">
    <property type="entry name" value="ADH_zinc_N"/>
    <property type="match status" value="1"/>
</dbReference>
<dbReference type="InterPro" id="IPR051603">
    <property type="entry name" value="Zinc-ADH_QOR/CCCR"/>
</dbReference>
<comment type="caution">
    <text evidence="5">The sequence shown here is derived from an EMBL/GenBank/DDBJ whole genome shotgun (WGS) entry which is preliminary data.</text>
</comment>
<dbReference type="GO" id="GO:0008270">
    <property type="term" value="F:zinc ion binding"/>
    <property type="evidence" value="ECO:0007669"/>
    <property type="project" value="InterPro"/>
</dbReference>
<protein>
    <recommendedName>
        <fullName evidence="3">Zinc-type alcohol dehydrogenase-like protein</fullName>
    </recommendedName>
</protein>
<organism evidence="5 6">
    <name type="scientific">Rhizobium deserti</name>
    <dbReference type="NCBI Taxonomy" id="2547961"/>
    <lineage>
        <taxon>Bacteria</taxon>
        <taxon>Pseudomonadati</taxon>
        <taxon>Pseudomonadota</taxon>
        <taxon>Alphaproteobacteria</taxon>
        <taxon>Hyphomicrobiales</taxon>
        <taxon>Rhizobiaceae</taxon>
        <taxon>Rhizobium/Agrobacterium group</taxon>
        <taxon>Rhizobium</taxon>
    </lineage>
</organism>
<evidence type="ECO:0000259" key="4">
    <source>
        <dbReference type="SMART" id="SM00829"/>
    </source>
</evidence>